<evidence type="ECO:0000313" key="3">
    <source>
        <dbReference type="Proteomes" id="UP001347796"/>
    </source>
</evidence>
<proteinExistence type="predicted"/>
<comment type="caution">
    <text evidence="2">The sequence shown here is derived from an EMBL/GenBank/DDBJ whole genome shotgun (WGS) entry which is preliminary data.</text>
</comment>
<keyword evidence="1" id="KW-0732">Signal</keyword>
<feature type="chain" id="PRO_5042957831" evidence="1">
    <location>
        <begin position="24"/>
        <end position="93"/>
    </location>
</feature>
<name>A0AAN8JRY5_PATCE</name>
<protein>
    <submittedName>
        <fullName evidence="2">Uncharacterized protein</fullName>
    </submittedName>
</protein>
<accession>A0AAN8JRY5</accession>
<organism evidence="2 3">
    <name type="scientific">Patella caerulea</name>
    <name type="common">Rayed Mediterranean limpet</name>
    <dbReference type="NCBI Taxonomy" id="87958"/>
    <lineage>
        <taxon>Eukaryota</taxon>
        <taxon>Metazoa</taxon>
        <taxon>Spiralia</taxon>
        <taxon>Lophotrochozoa</taxon>
        <taxon>Mollusca</taxon>
        <taxon>Gastropoda</taxon>
        <taxon>Patellogastropoda</taxon>
        <taxon>Patelloidea</taxon>
        <taxon>Patellidae</taxon>
        <taxon>Patella</taxon>
    </lineage>
</organism>
<dbReference type="EMBL" id="JAZGQO010000007">
    <property type="protein sequence ID" value="KAK6181270.1"/>
    <property type="molecule type" value="Genomic_DNA"/>
</dbReference>
<evidence type="ECO:0000256" key="1">
    <source>
        <dbReference type="SAM" id="SignalP"/>
    </source>
</evidence>
<dbReference type="AlphaFoldDB" id="A0AAN8JRY5"/>
<reference evidence="2 3" key="1">
    <citation type="submission" date="2024-01" db="EMBL/GenBank/DDBJ databases">
        <title>The genome of the rayed Mediterranean limpet Patella caerulea (Linnaeus, 1758).</title>
        <authorList>
            <person name="Anh-Thu Weber A."/>
            <person name="Halstead-Nussloch G."/>
        </authorList>
    </citation>
    <scope>NUCLEOTIDE SEQUENCE [LARGE SCALE GENOMIC DNA]</scope>
    <source>
        <strain evidence="2">AATW-2023a</strain>
        <tissue evidence="2">Whole specimen</tissue>
    </source>
</reference>
<gene>
    <name evidence="2" type="ORF">SNE40_009159</name>
</gene>
<sequence length="93" mass="9945">MKSATIILAFAVALCVTFQVSDAAFARCQCGGRCGTFSCSDPSTVRGCNCVSCTCRRGSIGYRRCCANDCGLFNSRKCFICKPYQSCSCSGCR</sequence>
<dbReference type="Proteomes" id="UP001347796">
    <property type="component" value="Unassembled WGS sequence"/>
</dbReference>
<evidence type="ECO:0000313" key="2">
    <source>
        <dbReference type="EMBL" id="KAK6181270.1"/>
    </source>
</evidence>
<feature type="signal peptide" evidence="1">
    <location>
        <begin position="1"/>
        <end position="23"/>
    </location>
</feature>
<keyword evidence="3" id="KW-1185">Reference proteome</keyword>